<keyword evidence="5" id="KW-0158">Chromosome</keyword>
<dbReference type="Proteomes" id="UP001066276">
    <property type="component" value="Chromosome 4_1"/>
</dbReference>
<evidence type="ECO:0000256" key="3">
    <source>
        <dbReference type="ARBA" id="ARBA00008191"/>
    </source>
</evidence>
<reference evidence="10" key="1">
    <citation type="journal article" date="2022" name="bioRxiv">
        <title>Sequencing and chromosome-scale assembly of the giantPleurodeles waltlgenome.</title>
        <authorList>
            <person name="Brown T."/>
            <person name="Elewa A."/>
            <person name="Iarovenko S."/>
            <person name="Subramanian E."/>
            <person name="Araus A.J."/>
            <person name="Petzold A."/>
            <person name="Susuki M."/>
            <person name="Suzuki K.-i.T."/>
            <person name="Hayashi T."/>
            <person name="Toyoda A."/>
            <person name="Oliveira C."/>
            <person name="Osipova E."/>
            <person name="Leigh N.D."/>
            <person name="Simon A."/>
            <person name="Yun M.H."/>
        </authorList>
    </citation>
    <scope>NUCLEOTIDE SEQUENCE</scope>
    <source>
        <strain evidence="10">20211129_DDA</strain>
        <tissue evidence="10">Liver</tissue>
    </source>
</reference>
<accession>A0AAV7SXP3</accession>
<evidence type="ECO:0000256" key="6">
    <source>
        <dbReference type="ARBA" id="ARBA00023242"/>
    </source>
</evidence>
<feature type="region of interest" description="Disordered" evidence="9">
    <location>
        <begin position="99"/>
        <end position="211"/>
    </location>
</feature>
<evidence type="ECO:0000256" key="8">
    <source>
        <dbReference type="SAM" id="Coils"/>
    </source>
</evidence>
<dbReference type="EMBL" id="JANPWB010000007">
    <property type="protein sequence ID" value="KAJ1168979.1"/>
    <property type="molecule type" value="Genomic_DNA"/>
</dbReference>
<evidence type="ECO:0000256" key="4">
    <source>
        <dbReference type="ARBA" id="ARBA00016397"/>
    </source>
</evidence>
<keyword evidence="11" id="KW-1185">Reference proteome</keyword>
<gene>
    <name evidence="10" type="ORF">NDU88_000891</name>
</gene>
<evidence type="ECO:0000313" key="11">
    <source>
        <dbReference type="Proteomes" id="UP001066276"/>
    </source>
</evidence>
<comment type="subcellular location">
    <subcellularLocation>
        <location evidence="2">Chromosome</location>
        <location evidence="2">Centromere</location>
    </subcellularLocation>
    <subcellularLocation>
        <location evidence="1">Nucleus</location>
    </subcellularLocation>
</comment>
<evidence type="ECO:0000256" key="9">
    <source>
        <dbReference type="SAM" id="MobiDB-lite"/>
    </source>
</evidence>
<dbReference type="InterPro" id="IPR025212">
    <property type="entry name" value="CAD_CENP-Q"/>
</dbReference>
<dbReference type="GO" id="GO:0000775">
    <property type="term" value="C:chromosome, centromeric region"/>
    <property type="evidence" value="ECO:0007669"/>
    <property type="project" value="UniProtKB-SubCell"/>
</dbReference>
<feature type="compositionally biased region" description="Basic residues" evidence="9">
    <location>
        <begin position="103"/>
        <end position="114"/>
    </location>
</feature>
<dbReference type="Pfam" id="PF13094">
    <property type="entry name" value="CENP-Q"/>
    <property type="match status" value="1"/>
</dbReference>
<feature type="compositionally biased region" description="Basic residues" evidence="9">
    <location>
        <begin position="180"/>
        <end position="193"/>
    </location>
</feature>
<evidence type="ECO:0000256" key="1">
    <source>
        <dbReference type="ARBA" id="ARBA00004123"/>
    </source>
</evidence>
<dbReference type="PANTHER" id="PTHR31345">
    <property type="entry name" value="CENTROMERE PROTEIN Q"/>
    <property type="match status" value="1"/>
</dbReference>
<dbReference type="PANTHER" id="PTHR31345:SF3">
    <property type="entry name" value="CENTROMERE PROTEIN Q"/>
    <property type="match status" value="1"/>
</dbReference>
<keyword evidence="8" id="KW-0175">Coiled coil</keyword>
<feature type="coiled-coil region" evidence="8">
    <location>
        <begin position="281"/>
        <end position="336"/>
    </location>
</feature>
<evidence type="ECO:0000256" key="7">
    <source>
        <dbReference type="ARBA" id="ARBA00023328"/>
    </source>
</evidence>
<evidence type="ECO:0000256" key="2">
    <source>
        <dbReference type="ARBA" id="ARBA00004584"/>
    </source>
</evidence>
<protein>
    <recommendedName>
        <fullName evidence="4">Centromere protein Q</fullName>
    </recommendedName>
</protein>
<organism evidence="10 11">
    <name type="scientific">Pleurodeles waltl</name>
    <name type="common">Iberian ribbed newt</name>
    <dbReference type="NCBI Taxonomy" id="8319"/>
    <lineage>
        <taxon>Eukaryota</taxon>
        <taxon>Metazoa</taxon>
        <taxon>Chordata</taxon>
        <taxon>Craniata</taxon>
        <taxon>Vertebrata</taxon>
        <taxon>Euteleostomi</taxon>
        <taxon>Amphibia</taxon>
        <taxon>Batrachia</taxon>
        <taxon>Caudata</taxon>
        <taxon>Salamandroidea</taxon>
        <taxon>Salamandridae</taxon>
        <taxon>Pleurodelinae</taxon>
        <taxon>Pleurodeles</taxon>
    </lineage>
</organism>
<evidence type="ECO:0000256" key="5">
    <source>
        <dbReference type="ARBA" id="ARBA00022454"/>
    </source>
</evidence>
<comment type="caution">
    <text evidence="10">The sequence shown here is derived from an EMBL/GenBank/DDBJ whole genome shotgun (WGS) entry which is preliminary data.</text>
</comment>
<keyword evidence="7" id="KW-0137">Centromere</keyword>
<dbReference type="AlphaFoldDB" id="A0AAV7SXP3"/>
<name>A0AAV7SXP3_PLEWA</name>
<feature type="compositionally biased region" description="Basic and acidic residues" evidence="9">
    <location>
        <begin position="148"/>
        <end position="158"/>
    </location>
</feature>
<sequence>MERAEDVMEVENNWAARAGLVWPFRVVVWARLHSGFSPQAVGLAPVPRFRCCKFHFRLAGKSGDPWVQLRFFGGPHRLPAPLGSAGPRCRGVSVMGPRVKTSVAKRTKLAKAKRGGGLAKHTDPAGKPPRPAATRAVKGPIPSSKDASAQERPRDGKAKSGSKRPRAEAGDEQQVVPPSAKKKRKQSPRAQKGHARDKDGKTLPLSPTRTAKWKVMSKDSQDYLKTVISGAVLSLLSRNIPEKDAVQKHLRILEGKLLSHCQDLKVPPAVPKLYKNIAGKLAQESEQMEYSQATLETLQDNLDKSVQALEHMGEEIETLQEKISVLKSQQDDEEEEETSGEVFDDVENILSIELPKASIDAPLLQEEVLKIPNQEALLQELCASRSLPATRNIQALIEQAYAEVDNLCVQEKPGSSKEHL</sequence>
<keyword evidence="6" id="KW-0539">Nucleus</keyword>
<evidence type="ECO:0000313" key="10">
    <source>
        <dbReference type="EMBL" id="KAJ1168979.1"/>
    </source>
</evidence>
<proteinExistence type="inferred from homology"/>
<dbReference type="GO" id="GO:0005634">
    <property type="term" value="C:nucleus"/>
    <property type="evidence" value="ECO:0007669"/>
    <property type="project" value="UniProtKB-SubCell"/>
</dbReference>
<comment type="similarity">
    <text evidence="3">Belongs to the CENP-Q/OKP1 family.</text>
</comment>